<evidence type="ECO:0000313" key="1">
    <source>
        <dbReference type="EMBL" id="GGF14938.1"/>
    </source>
</evidence>
<keyword evidence="2" id="KW-1185">Reference proteome</keyword>
<protein>
    <submittedName>
        <fullName evidence="1">Uncharacterized protein</fullName>
    </submittedName>
</protein>
<dbReference type="Proteomes" id="UP000660110">
    <property type="component" value="Unassembled WGS sequence"/>
</dbReference>
<dbReference type="AlphaFoldDB" id="A0A917B0N8"/>
<comment type="caution">
    <text evidence="1">The sequence shown here is derived from an EMBL/GenBank/DDBJ whole genome shotgun (WGS) entry which is preliminary data.</text>
</comment>
<reference evidence="1" key="1">
    <citation type="journal article" date="2014" name="Int. J. Syst. Evol. Microbiol.">
        <title>Complete genome sequence of Corynebacterium casei LMG S-19264T (=DSM 44701T), isolated from a smear-ripened cheese.</title>
        <authorList>
            <consortium name="US DOE Joint Genome Institute (JGI-PGF)"/>
            <person name="Walter F."/>
            <person name="Albersmeier A."/>
            <person name="Kalinowski J."/>
            <person name="Ruckert C."/>
        </authorList>
    </citation>
    <scope>NUCLEOTIDE SEQUENCE</scope>
    <source>
        <strain evidence="1">CGMCC 1.12153</strain>
    </source>
</reference>
<sequence>MKRWKIVAGLMIVAGLLLFFESSLEEEDEWTLLLDAVEEEVKGFETVEEVKLDKEQELIIIETSIQEGNFNEAFTLDDQIVEKLQPINDEINMTYFTQSNFSNGTPFASNSFQN</sequence>
<accession>A0A917B0N8</accession>
<evidence type="ECO:0000313" key="2">
    <source>
        <dbReference type="Proteomes" id="UP000660110"/>
    </source>
</evidence>
<reference evidence="1" key="2">
    <citation type="submission" date="2020-09" db="EMBL/GenBank/DDBJ databases">
        <authorList>
            <person name="Sun Q."/>
            <person name="Zhou Y."/>
        </authorList>
    </citation>
    <scope>NUCLEOTIDE SEQUENCE</scope>
    <source>
        <strain evidence="1">CGMCC 1.12153</strain>
    </source>
</reference>
<dbReference type="RefSeq" id="WP_188376525.1">
    <property type="nucleotide sequence ID" value="NZ_BMEL01000001.1"/>
</dbReference>
<proteinExistence type="predicted"/>
<gene>
    <name evidence="1" type="ORF">GCM10010954_11910</name>
</gene>
<dbReference type="EMBL" id="BMEL01000001">
    <property type="protein sequence ID" value="GGF14938.1"/>
    <property type="molecule type" value="Genomic_DNA"/>
</dbReference>
<organism evidence="1 2">
    <name type="scientific">Halobacillus andaensis</name>
    <dbReference type="NCBI Taxonomy" id="1176239"/>
    <lineage>
        <taxon>Bacteria</taxon>
        <taxon>Bacillati</taxon>
        <taxon>Bacillota</taxon>
        <taxon>Bacilli</taxon>
        <taxon>Bacillales</taxon>
        <taxon>Bacillaceae</taxon>
        <taxon>Halobacillus</taxon>
    </lineage>
</organism>
<name>A0A917B0N8_HALAA</name>